<evidence type="ECO:0000256" key="2">
    <source>
        <dbReference type="ARBA" id="ARBA00012438"/>
    </source>
</evidence>
<keyword evidence="3" id="KW-0597">Phosphoprotein</keyword>
<evidence type="ECO:0000256" key="4">
    <source>
        <dbReference type="ARBA" id="ARBA00022679"/>
    </source>
</evidence>
<dbReference type="SUPFAM" id="SSF55785">
    <property type="entry name" value="PYP-like sensor domain (PAS domain)"/>
    <property type="match status" value="2"/>
</dbReference>
<evidence type="ECO:0000256" key="5">
    <source>
        <dbReference type="ARBA" id="ARBA00022777"/>
    </source>
</evidence>
<dbReference type="InterPro" id="IPR004358">
    <property type="entry name" value="Sig_transdc_His_kin-like_C"/>
</dbReference>
<feature type="chain" id="PRO_5001745055" description="histidine kinase" evidence="8">
    <location>
        <begin position="24"/>
        <end position="867"/>
    </location>
</feature>
<dbReference type="FunFam" id="1.10.287.130:FF:000001">
    <property type="entry name" value="Two-component sensor histidine kinase"/>
    <property type="match status" value="1"/>
</dbReference>
<dbReference type="PANTHER" id="PTHR43711">
    <property type="entry name" value="TWO-COMPONENT HISTIDINE KINASE"/>
    <property type="match status" value="1"/>
</dbReference>
<dbReference type="EMBL" id="JNHN01000174">
    <property type="protein sequence ID" value="KDS50228.1"/>
    <property type="molecule type" value="Genomic_DNA"/>
</dbReference>
<dbReference type="GO" id="GO:0000155">
    <property type="term" value="F:phosphorelay sensor kinase activity"/>
    <property type="evidence" value="ECO:0007669"/>
    <property type="project" value="InterPro"/>
</dbReference>
<keyword evidence="4" id="KW-0808">Transferase</keyword>
<dbReference type="Pfam" id="PF02518">
    <property type="entry name" value="HATPase_c"/>
    <property type="match status" value="1"/>
</dbReference>
<dbReference type="PANTHER" id="PTHR43711:SF31">
    <property type="entry name" value="HISTIDINE KINASE"/>
    <property type="match status" value="1"/>
</dbReference>
<evidence type="ECO:0000313" key="11">
    <source>
        <dbReference type="Proteomes" id="UP000028013"/>
    </source>
</evidence>
<dbReference type="PRINTS" id="PR00344">
    <property type="entry name" value="BCTRLSENSOR"/>
</dbReference>
<name>A0A078RYB1_BACUN</name>
<dbReference type="AlphaFoldDB" id="A0A078RYB1"/>
<dbReference type="InterPro" id="IPR003661">
    <property type="entry name" value="HisK_dim/P_dom"/>
</dbReference>
<dbReference type="SUPFAM" id="SSF55874">
    <property type="entry name" value="ATPase domain of HSP90 chaperone/DNA topoisomerase II/histidine kinase"/>
    <property type="match status" value="1"/>
</dbReference>
<dbReference type="RefSeq" id="WP_035448739.1">
    <property type="nucleotide sequence ID" value="NZ_JNHN01000174.1"/>
</dbReference>
<evidence type="ECO:0000256" key="3">
    <source>
        <dbReference type="ARBA" id="ARBA00022553"/>
    </source>
</evidence>
<dbReference type="NCBIfam" id="TIGR00229">
    <property type="entry name" value="sensory_box"/>
    <property type="match status" value="1"/>
</dbReference>
<organism evidence="10 11">
    <name type="scientific">Bacteroides uniformis str. 3978 T3 ii</name>
    <dbReference type="NCBI Taxonomy" id="1339349"/>
    <lineage>
        <taxon>Bacteria</taxon>
        <taxon>Pseudomonadati</taxon>
        <taxon>Bacteroidota</taxon>
        <taxon>Bacteroidia</taxon>
        <taxon>Bacteroidales</taxon>
        <taxon>Bacteroidaceae</taxon>
        <taxon>Bacteroides</taxon>
    </lineage>
</organism>
<feature type="domain" description="Histidine kinase" evidence="9">
    <location>
        <begin position="652"/>
        <end position="866"/>
    </location>
</feature>
<keyword evidence="8" id="KW-0732">Signal</keyword>
<comment type="caution">
    <text evidence="10">The sequence shown here is derived from an EMBL/GenBank/DDBJ whole genome shotgun (WGS) entry which is preliminary data.</text>
</comment>
<reference evidence="10 11" key="1">
    <citation type="submission" date="2014-04" db="EMBL/GenBank/DDBJ databases">
        <authorList>
            <person name="Sears C."/>
            <person name="Carroll K."/>
            <person name="Sack B.R."/>
            <person name="Qadri F."/>
            <person name="Myers L.L."/>
            <person name="Chung G.-T."/>
            <person name="Escheverria P."/>
            <person name="Fraser C.M."/>
            <person name="Sadzewicz L."/>
            <person name="Shefchek K.A."/>
            <person name="Tallon L."/>
            <person name="Das S.P."/>
            <person name="Daugherty S."/>
            <person name="Mongodin E.F."/>
        </authorList>
    </citation>
    <scope>NUCLEOTIDE SEQUENCE [LARGE SCALE GENOMIC DNA]</scope>
    <source>
        <strain evidence="10 11">3978 T3 ii</strain>
    </source>
</reference>
<feature type="signal peptide" evidence="8">
    <location>
        <begin position="1"/>
        <end position="23"/>
    </location>
</feature>
<accession>A0A078RYB1</accession>
<dbReference type="CDD" id="cd00082">
    <property type="entry name" value="HisKA"/>
    <property type="match status" value="1"/>
</dbReference>
<dbReference type="InterPro" id="IPR013655">
    <property type="entry name" value="PAS_fold_3"/>
</dbReference>
<dbReference type="InterPro" id="IPR003594">
    <property type="entry name" value="HATPase_dom"/>
</dbReference>
<evidence type="ECO:0000313" key="10">
    <source>
        <dbReference type="EMBL" id="KDS50228.1"/>
    </source>
</evidence>
<dbReference type="InterPro" id="IPR005467">
    <property type="entry name" value="His_kinase_dom"/>
</dbReference>
<dbReference type="SMART" id="SM00388">
    <property type="entry name" value="HisKA"/>
    <property type="match status" value="1"/>
</dbReference>
<evidence type="ECO:0000256" key="6">
    <source>
        <dbReference type="ARBA" id="ARBA00023012"/>
    </source>
</evidence>
<dbReference type="SUPFAM" id="SSF47384">
    <property type="entry name" value="Homodimeric domain of signal transducing histidine kinase"/>
    <property type="match status" value="1"/>
</dbReference>
<dbReference type="Gene3D" id="3.40.50.2300">
    <property type="match status" value="2"/>
</dbReference>
<protein>
    <recommendedName>
        <fullName evidence="2">histidine kinase</fullName>
        <ecNumber evidence="2">2.7.13.3</ecNumber>
    </recommendedName>
</protein>
<dbReference type="InterPro" id="IPR036097">
    <property type="entry name" value="HisK_dim/P_sf"/>
</dbReference>
<dbReference type="InterPro" id="IPR000014">
    <property type="entry name" value="PAS"/>
</dbReference>
<dbReference type="SMART" id="SM00387">
    <property type="entry name" value="HATPase_c"/>
    <property type="match status" value="1"/>
</dbReference>
<evidence type="ECO:0000256" key="1">
    <source>
        <dbReference type="ARBA" id="ARBA00000085"/>
    </source>
</evidence>
<proteinExistence type="predicted"/>
<gene>
    <name evidence="10" type="ORF">M094_1153</name>
</gene>
<evidence type="ECO:0000256" key="7">
    <source>
        <dbReference type="SAM" id="Phobius"/>
    </source>
</evidence>
<dbReference type="Pfam" id="PF00512">
    <property type="entry name" value="HisKA"/>
    <property type="match status" value="1"/>
</dbReference>
<evidence type="ECO:0000256" key="8">
    <source>
        <dbReference type="SAM" id="SignalP"/>
    </source>
</evidence>
<keyword evidence="7" id="KW-0472">Membrane</keyword>
<keyword evidence="5" id="KW-0418">Kinase</keyword>
<dbReference type="InterPro" id="IPR036890">
    <property type="entry name" value="HATPase_C_sf"/>
</dbReference>
<dbReference type="PATRIC" id="fig|1339349.3.peg.2330"/>
<keyword evidence="7" id="KW-0812">Transmembrane</keyword>
<evidence type="ECO:0000259" key="9">
    <source>
        <dbReference type="PROSITE" id="PS50109"/>
    </source>
</evidence>
<dbReference type="Gene3D" id="3.30.565.10">
    <property type="entry name" value="Histidine kinase-like ATPase, C-terminal domain"/>
    <property type="match status" value="1"/>
</dbReference>
<dbReference type="InterPro" id="IPR035965">
    <property type="entry name" value="PAS-like_dom_sf"/>
</dbReference>
<dbReference type="CDD" id="cd00130">
    <property type="entry name" value="PAS"/>
    <property type="match status" value="1"/>
</dbReference>
<dbReference type="EC" id="2.7.13.3" evidence="2"/>
<dbReference type="Pfam" id="PF08447">
    <property type="entry name" value="PAS_3"/>
    <property type="match status" value="1"/>
</dbReference>
<dbReference type="Proteomes" id="UP000028013">
    <property type="component" value="Unassembled WGS sequence"/>
</dbReference>
<feature type="transmembrane region" description="Helical" evidence="7">
    <location>
        <begin position="330"/>
        <end position="351"/>
    </location>
</feature>
<dbReference type="InterPro" id="IPR050736">
    <property type="entry name" value="Sensor_HK_Regulatory"/>
</dbReference>
<dbReference type="Gene3D" id="3.30.450.20">
    <property type="entry name" value="PAS domain"/>
    <property type="match status" value="2"/>
</dbReference>
<dbReference type="Gene3D" id="1.10.287.130">
    <property type="match status" value="1"/>
</dbReference>
<keyword evidence="6" id="KW-0902">Two-component regulatory system</keyword>
<dbReference type="PROSITE" id="PS50109">
    <property type="entry name" value="HIS_KIN"/>
    <property type="match status" value="1"/>
</dbReference>
<keyword evidence="7" id="KW-1133">Transmembrane helix</keyword>
<sequence>MMKRLFFPLFAGLLWLMSGTLSATERTYNVLFIQSYTKNTPWYSLLTENLENGLDKGGVKANITTEYLNADYWSFASECFIMRRICERARQRKTDLIVTSSDEAFFTLTHCGDSLPYQIPVVVSGIKYPDERVFERMPNVSGYVSKTDFDVLLDAAVRMFPSRRELVCLSDSSFLSLKGVKAVEESWERIKSNYPEHELKVLNVQAKSLNSIITSICYDYNAYKHIVIAPKWIPFLSLKLKASVFTSQNLAMTNGVLCVYDAVPGEDAFAAGRQAASILKGKSPASLGVKDFGGKLLFDYKQLQFFRVDTNRAESKGIVLNIPLVERYRVWFILFYSLIVGALVLLVAWLFRANRRESRKRIHAQTRLLIQHRLVEQRDEFDNIFCSIRDGLITYDTDLRIHFVNRPLLQMLGLSSETYTSRFYEGQMAGSIFRIYMNGENILQDLLKKVRTGKSPIPIPEKAFMQENHQGTYFPVSGEVVPIFANEKMTGMAIVCRNISEEEMQRRFFNMAVEESSIYPWQYNMRMNRFHFPGGLLRRFGYIGDTDLLTRDEMDALIHPEDLPHMRRNFDAILLGNEINSRMSFRLKSVDGSYEWWEFRSTAYDGLTVDTPYMVLGVCQSIQRYKDTEEALIAARDRALQADKLKSAFLANMSHEIRTPLNAIVGFSDLLKDLDAFSPEEVKQFVETININCTLLLALINDILDLSRIESGTMDFKFGAFNLAFIMQEVHESQRLSMPRDVELRIEIPEGEDKLVITDSVRLKQVVNNLINNAKKFTVTGSITFGYVTNREGYTTIFVEDTGSGISEDAQKHIFERFYKEDSFTQGAGLGLSICQTIVDRLHGSISVSSELGKGTRFEVVIPDANE</sequence>
<comment type="catalytic activity">
    <reaction evidence="1">
        <text>ATP + protein L-histidine = ADP + protein N-phospho-L-histidine.</text>
        <dbReference type="EC" id="2.7.13.3"/>
    </reaction>
</comment>